<dbReference type="EMBL" id="ONZG01000006">
    <property type="protein sequence ID" value="SPJ29103.1"/>
    <property type="molecule type" value="Genomic_DNA"/>
</dbReference>
<dbReference type="PIRSF" id="PIRSF007313">
    <property type="entry name" value="PhnI"/>
    <property type="match status" value="1"/>
</dbReference>
<keyword evidence="1" id="KW-0808">Transferase</keyword>
<dbReference type="OrthoDB" id="9790536at2"/>
<evidence type="ECO:0000313" key="2">
    <source>
        <dbReference type="Proteomes" id="UP000244898"/>
    </source>
</evidence>
<dbReference type="RefSeq" id="WP_108788168.1">
    <property type="nucleotide sequence ID" value="NZ_ONZG01000006.1"/>
</dbReference>
<dbReference type="Proteomes" id="UP000244898">
    <property type="component" value="Unassembled WGS sequence"/>
</dbReference>
<dbReference type="AlphaFoldDB" id="A0A2R8C9P6"/>
<organism evidence="1 2">
    <name type="scientific">Falsiruegeria mediterranea M17</name>
    <dbReference type="NCBI Taxonomy" id="1200281"/>
    <lineage>
        <taxon>Bacteria</taxon>
        <taxon>Pseudomonadati</taxon>
        <taxon>Pseudomonadota</taxon>
        <taxon>Alphaproteobacteria</taxon>
        <taxon>Rhodobacterales</taxon>
        <taxon>Roseobacteraceae</taxon>
        <taxon>Falsiruegeria</taxon>
    </lineage>
</organism>
<sequence length="364" mass="40309">MYVAVKGGERAIENAHAWLAEERRGDTSVAELSIAQIREQLSLAVNRVMAEGSLFDPDLAALAIKQSRGDLIEAIFLIRAYRTTLPRFGASLPVETGDMACDRRISATFKDAPGGQVLGPTFDYTHRLLDFKLAAEGEVAPAAEGTPREEATPHITEFLQGEDVIQREPVGEAVPGDLTREPMEFPADRALRLQSLTRGDEGFILGMAYSTQRGYARNHAFVGELRIGKVAVEMEIPELGFAIEIGELELTECETVNQFQGSKTEPPQFTRGYGLVFGQSERKSIAMALVDRALRWEELGEDNLGAVAQDEEFVLSHSDNIQATGFLEHIKLPHYVDFQSELELVRKLRREAEERTAGYQEAAE</sequence>
<dbReference type="InterPro" id="IPR008773">
    <property type="entry name" value="PhnI"/>
</dbReference>
<proteinExistence type="predicted"/>
<keyword evidence="2" id="KW-1185">Reference proteome</keyword>
<accession>A0A2R8C9P6</accession>
<evidence type="ECO:0000313" key="1">
    <source>
        <dbReference type="EMBL" id="SPJ29103.1"/>
    </source>
</evidence>
<dbReference type="GO" id="GO:0019634">
    <property type="term" value="P:organic phosphonate metabolic process"/>
    <property type="evidence" value="ECO:0007669"/>
    <property type="project" value="InterPro"/>
</dbReference>
<gene>
    <name evidence="1" type="primary">phnI</name>
    <name evidence="1" type="ORF">TRM7615_02615</name>
</gene>
<protein>
    <submittedName>
        <fullName evidence="1">Alpha-D-ribose 1-methylphosphonate 5-triphosphate synthase subunit PhnI</fullName>
        <ecNumber evidence="1">2.7.8.37</ecNumber>
    </submittedName>
</protein>
<reference evidence="2" key="1">
    <citation type="submission" date="2018-03" db="EMBL/GenBank/DDBJ databases">
        <authorList>
            <person name="Rodrigo-Torres L."/>
            <person name="Arahal R. D."/>
            <person name="Lucena T."/>
        </authorList>
    </citation>
    <scope>NUCLEOTIDE SEQUENCE [LARGE SCALE GENOMIC DNA]</scope>
    <source>
        <strain evidence="2">CECT 7615</strain>
    </source>
</reference>
<dbReference type="GO" id="GO:0061693">
    <property type="term" value="F:alpha-D-ribose 1-methylphosphonate 5-triphosphate synthase activity"/>
    <property type="evidence" value="ECO:0007669"/>
    <property type="project" value="UniProtKB-EC"/>
</dbReference>
<dbReference type="Pfam" id="PF05861">
    <property type="entry name" value="PhnI"/>
    <property type="match status" value="1"/>
</dbReference>
<name>A0A2R8C9P6_9RHOB</name>
<dbReference type="EC" id="2.7.8.37" evidence="1"/>